<gene>
    <name evidence="8 11" type="primary">glmS</name>
    <name evidence="11" type="ORF">ACFO8L_04485</name>
</gene>
<dbReference type="GO" id="GO:0004360">
    <property type="term" value="F:glutamine-fructose-6-phosphate transaminase (isomerizing) activity"/>
    <property type="evidence" value="ECO:0007669"/>
    <property type="project" value="UniProtKB-EC"/>
</dbReference>
<dbReference type="SUPFAM" id="SSF56235">
    <property type="entry name" value="N-terminal nucleophile aminohydrolases (Ntn hydrolases)"/>
    <property type="match status" value="1"/>
</dbReference>
<name>A0ABV9E732_9ACTN</name>
<dbReference type="HAMAP" id="MF_00164">
    <property type="entry name" value="GlmS"/>
    <property type="match status" value="1"/>
</dbReference>
<evidence type="ECO:0000256" key="7">
    <source>
        <dbReference type="ARBA" id="ARBA00022962"/>
    </source>
</evidence>
<dbReference type="InterPro" id="IPR029055">
    <property type="entry name" value="Ntn_hydrolases_N"/>
</dbReference>
<evidence type="ECO:0000256" key="8">
    <source>
        <dbReference type="HAMAP-Rule" id="MF_00164"/>
    </source>
</evidence>
<dbReference type="NCBIfam" id="NF001484">
    <property type="entry name" value="PRK00331.1"/>
    <property type="match status" value="1"/>
</dbReference>
<reference evidence="12" key="1">
    <citation type="journal article" date="2019" name="Int. J. Syst. Evol. Microbiol.">
        <title>The Global Catalogue of Microorganisms (GCM) 10K type strain sequencing project: providing services to taxonomists for standard genome sequencing and annotation.</title>
        <authorList>
            <consortium name="The Broad Institute Genomics Platform"/>
            <consortium name="The Broad Institute Genome Sequencing Center for Infectious Disease"/>
            <person name="Wu L."/>
            <person name="Ma J."/>
        </authorList>
    </citation>
    <scope>NUCLEOTIDE SEQUENCE [LARGE SCALE GENOMIC DNA]</scope>
    <source>
        <strain evidence="12">CCUG 49560</strain>
    </source>
</reference>
<keyword evidence="5 8" id="KW-0808">Transferase</keyword>
<evidence type="ECO:0000313" key="11">
    <source>
        <dbReference type="EMBL" id="MFC4585315.1"/>
    </source>
</evidence>
<dbReference type="EC" id="2.6.1.16" evidence="2 8"/>
<evidence type="ECO:0000313" key="12">
    <source>
        <dbReference type="Proteomes" id="UP001595891"/>
    </source>
</evidence>
<dbReference type="InterPro" id="IPR035466">
    <property type="entry name" value="GlmS/AgaS_SIS"/>
</dbReference>
<comment type="catalytic activity">
    <reaction evidence="1 8">
        <text>D-fructose 6-phosphate + L-glutamine = D-glucosamine 6-phosphate + L-glutamate</text>
        <dbReference type="Rhea" id="RHEA:13237"/>
        <dbReference type="ChEBI" id="CHEBI:29985"/>
        <dbReference type="ChEBI" id="CHEBI:58359"/>
        <dbReference type="ChEBI" id="CHEBI:58725"/>
        <dbReference type="ChEBI" id="CHEBI:61527"/>
        <dbReference type="EC" id="2.6.1.16"/>
    </reaction>
</comment>
<keyword evidence="4 8" id="KW-0032">Aminotransferase</keyword>
<proteinExistence type="inferred from homology"/>
<evidence type="ECO:0000259" key="9">
    <source>
        <dbReference type="PROSITE" id="PS51278"/>
    </source>
</evidence>
<dbReference type="PANTHER" id="PTHR10937">
    <property type="entry name" value="GLUCOSAMINE--FRUCTOSE-6-PHOSPHATE AMINOTRANSFERASE, ISOMERIZING"/>
    <property type="match status" value="1"/>
</dbReference>
<dbReference type="Pfam" id="PF01380">
    <property type="entry name" value="SIS"/>
    <property type="match status" value="2"/>
</dbReference>
<evidence type="ECO:0000256" key="4">
    <source>
        <dbReference type="ARBA" id="ARBA00022576"/>
    </source>
</evidence>
<dbReference type="Gene3D" id="3.40.50.10490">
    <property type="entry name" value="Glucose-6-phosphate isomerase like protein, domain 1"/>
    <property type="match status" value="2"/>
</dbReference>
<organism evidence="11 12">
    <name type="scientific">Sphaerisporangium corydalis</name>
    <dbReference type="NCBI Taxonomy" id="1441875"/>
    <lineage>
        <taxon>Bacteria</taxon>
        <taxon>Bacillati</taxon>
        <taxon>Actinomycetota</taxon>
        <taxon>Actinomycetes</taxon>
        <taxon>Streptosporangiales</taxon>
        <taxon>Streptosporangiaceae</taxon>
        <taxon>Sphaerisporangium</taxon>
    </lineage>
</organism>
<dbReference type="InterPro" id="IPR035490">
    <property type="entry name" value="GlmS/FrlB_SIS"/>
</dbReference>
<evidence type="ECO:0000256" key="6">
    <source>
        <dbReference type="ARBA" id="ARBA00022737"/>
    </source>
</evidence>
<sequence length="606" mass="65382">MCGIVAYIGPKDAAPILLEGLQRLEYRGYDSAGLVVSNKGLKVRKVKGRVADLAAVVPGRFKGGLGIGHTRWATHGVPNDVNAHPHLDGKDRIAVVHNGIIENADELRAKLVADGAVFLSETDTEVLAHLIGRTVQDTDSLEEAVRKALKSVVGTYGIAVIDAERTGEIVVARNGSPIVIGIGEKEMFCASDVAALVRYTRQVVHLEDGELAVLKADGFHTFTMDARATSKEPLTVDWDAGHYDTGGYEHYLLKEISDQPESVARTLRGRLDARFNIAHLGGLNLDPRETRAFRRVKIIGCGSAYYAGQIGAQLIEELARIPADAEPASEFRYRSPVVEHDTLYVAVSQSGETYDTLAAVQELKRKGGRVLGVVNAVGSAIAREVDGGVYLHAGPEVSVASTKAFTSTAVAFALIALHFGRVHDLSPADGRRIVEGLRRLPDQIEEIVKQSDAIEALAQKYATNPSMMFVGRVRGYPVAREGAQKLKEISYVHAEAYPASELKHGPLALIGPDMPTVAIVPDDELLDKNLTTLGEIRARGGKVLMVGHRVPDSKLAEDVIVVPKNEVELDPILLGIPLQLLAYHAAVALERDVDKPRNLAKSVTVE</sequence>
<comment type="caution">
    <text evidence="11">The sequence shown here is derived from an EMBL/GenBank/DDBJ whole genome shotgun (WGS) entry which is preliminary data.</text>
</comment>
<comment type="subcellular location">
    <subcellularLocation>
        <location evidence="8">Cytoplasm</location>
    </subcellularLocation>
</comment>
<comment type="function">
    <text evidence="8">Catalyzes the first step in hexosamine metabolism, converting fructose-6P into glucosamine-6P using glutamine as a nitrogen source.</text>
</comment>
<dbReference type="InterPro" id="IPR046348">
    <property type="entry name" value="SIS_dom_sf"/>
</dbReference>
<dbReference type="Pfam" id="PF13522">
    <property type="entry name" value="GATase_6"/>
    <property type="match status" value="1"/>
</dbReference>
<dbReference type="RefSeq" id="WP_262842635.1">
    <property type="nucleotide sequence ID" value="NZ_JANZYP010000012.1"/>
</dbReference>
<dbReference type="InterPro" id="IPR047084">
    <property type="entry name" value="GFAT_N"/>
</dbReference>
<keyword evidence="7" id="KW-0315">Glutamine amidotransferase</keyword>
<dbReference type="PANTHER" id="PTHR10937:SF0">
    <property type="entry name" value="GLUTAMINE--FRUCTOSE-6-PHOSPHATE TRANSAMINASE (ISOMERIZING)"/>
    <property type="match status" value="1"/>
</dbReference>
<evidence type="ECO:0000259" key="10">
    <source>
        <dbReference type="PROSITE" id="PS51464"/>
    </source>
</evidence>
<accession>A0ABV9E732</accession>
<feature type="initiator methionine" description="Removed" evidence="8">
    <location>
        <position position="1"/>
    </location>
</feature>
<evidence type="ECO:0000256" key="2">
    <source>
        <dbReference type="ARBA" id="ARBA00012916"/>
    </source>
</evidence>
<dbReference type="SUPFAM" id="SSF53697">
    <property type="entry name" value="SIS domain"/>
    <property type="match status" value="1"/>
</dbReference>
<evidence type="ECO:0000256" key="1">
    <source>
        <dbReference type="ARBA" id="ARBA00001031"/>
    </source>
</evidence>
<dbReference type="Proteomes" id="UP001595891">
    <property type="component" value="Unassembled WGS sequence"/>
</dbReference>
<keyword evidence="6" id="KW-0677">Repeat</keyword>
<dbReference type="Gene3D" id="3.60.20.10">
    <property type="entry name" value="Glutamine Phosphoribosylpyrophosphate, subunit 1, domain 1"/>
    <property type="match status" value="1"/>
</dbReference>
<dbReference type="EMBL" id="JBHSFN010000002">
    <property type="protein sequence ID" value="MFC4585315.1"/>
    <property type="molecule type" value="Genomic_DNA"/>
</dbReference>
<dbReference type="InterPro" id="IPR001347">
    <property type="entry name" value="SIS_dom"/>
</dbReference>
<feature type="active site" description="For Fru-6P isomerization activity" evidence="8">
    <location>
        <position position="601"/>
    </location>
</feature>
<evidence type="ECO:0000256" key="3">
    <source>
        <dbReference type="ARBA" id="ARBA00016090"/>
    </source>
</evidence>
<keyword evidence="8" id="KW-0963">Cytoplasm</keyword>
<dbReference type="CDD" id="cd00714">
    <property type="entry name" value="GFAT"/>
    <property type="match status" value="1"/>
</dbReference>
<dbReference type="InterPro" id="IPR005855">
    <property type="entry name" value="GFAT"/>
</dbReference>
<dbReference type="NCBIfam" id="TIGR01135">
    <property type="entry name" value="glmS"/>
    <property type="match status" value="1"/>
</dbReference>
<dbReference type="CDD" id="cd05008">
    <property type="entry name" value="SIS_GlmS_GlmD_1"/>
    <property type="match status" value="1"/>
</dbReference>
<comment type="subunit">
    <text evidence="8">Homodimer.</text>
</comment>
<feature type="domain" description="SIS" evidence="10">
    <location>
        <begin position="457"/>
        <end position="596"/>
    </location>
</feature>
<evidence type="ECO:0000256" key="5">
    <source>
        <dbReference type="ARBA" id="ARBA00022679"/>
    </source>
</evidence>
<protein>
    <recommendedName>
        <fullName evidence="3 8">Glutamine--fructose-6-phosphate aminotransferase [isomerizing]</fullName>
        <ecNumber evidence="2 8">2.6.1.16</ecNumber>
    </recommendedName>
    <alternativeName>
        <fullName evidence="8">D-fructose-6-phosphate amidotransferase</fullName>
    </alternativeName>
    <alternativeName>
        <fullName evidence="8">GFAT</fullName>
    </alternativeName>
    <alternativeName>
        <fullName evidence="8">Glucosamine-6-phosphate synthase</fullName>
    </alternativeName>
    <alternativeName>
        <fullName evidence="8">Hexosephosphate aminotransferase</fullName>
    </alternativeName>
    <alternativeName>
        <fullName evidence="8">L-glutamine--D-fructose-6-phosphate amidotransferase</fullName>
    </alternativeName>
</protein>
<dbReference type="CDD" id="cd05009">
    <property type="entry name" value="SIS_GlmS_GlmD_2"/>
    <property type="match status" value="1"/>
</dbReference>
<keyword evidence="12" id="KW-1185">Reference proteome</keyword>
<feature type="domain" description="SIS" evidence="10">
    <location>
        <begin position="285"/>
        <end position="425"/>
    </location>
</feature>
<dbReference type="PROSITE" id="PS51464">
    <property type="entry name" value="SIS"/>
    <property type="match status" value="2"/>
</dbReference>
<dbReference type="PROSITE" id="PS51278">
    <property type="entry name" value="GATASE_TYPE_2"/>
    <property type="match status" value="1"/>
</dbReference>
<feature type="active site" description="Nucleophile; for GATase activity" evidence="8">
    <location>
        <position position="2"/>
    </location>
</feature>
<feature type="domain" description="Glutamine amidotransferase type-2" evidence="9">
    <location>
        <begin position="2"/>
        <end position="217"/>
    </location>
</feature>
<dbReference type="InterPro" id="IPR017932">
    <property type="entry name" value="GATase_2_dom"/>
</dbReference>